<reference evidence="1" key="1">
    <citation type="submission" date="2023-03" db="EMBL/GenBank/DDBJ databases">
        <authorList>
            <person name="Julca I."/>
        </authorList>
    </citation>
    <scope>NUCLEOTIDE SEQUENCE</scope>
</reference>
<dbReference type="PANTHER" id="PTHR31561">
    <property type="entry name" value="3-KETOACYL-COA SYNTHASE"/>
    <property type="match status" value="1"/>
</dbReference>
<dbReference type="InterPro" id="IPR016039">
    <property type="entry name" value="Thiolase-like"/>
</dbReference>
<name>A0AAV1CLU0_OLDCO</name>
<proteinExistence type="predicted"/>
<dbReference type="Gene3D" id="3.40.47.10">
    <property type="match status" value="1"/>
</dbReference>
<dbReference type="GO" id="GO:0016747">
    <property type="term" value="F:acyltransferase activity, transferring groups other than amino-acyl groups"/>
    <property type="evidence" value="ECO:0007669"/>
    <property type="project" value="InterPro"/>
</dbReference>
<evidence type="ECO:0000313" key="1">
    <source>
        <dbReference type="EMBL" id="CAI9095940.1"/>
    </source>
</evidence>
<keyword evidence="2" id="KW-1185">Reference proteome</keyword>
<dbReference type="InterPro" id="IPR012392">
    <property type="entry name" value="3-ktacl-CoA_syn"/>
</dbReference>
<protein>
    <submittedName>
        <fullName evidence="1">OLC1v1031984C1</fullName>
    </submittedName>
</protein>
<gene>
    <name evidence="1" type="ORF">OLC1_LOCUS6807</name>
</gene>
<dbReference type="GO" id="GO:0016020">
    <property type="term" value="C:membrane"/>
    <property type="evidence" value="ECO:0007669"/>
    <property type="project" value="InterPro"/>
</dbReference>
<evidence type="ECO:0000313" key="2">
    <source>
        <dbReference type="Proteomes" id="UP001161247"/>
    </source>
</evidence>
<dbReference type="Proteomes" id="UP001161247">
    <property type="component" value="Chromosome 2"/>
</dbReference>
<sequence>MVVGKLYLPDFIKAFGHFCIHAGGRTVIDAIEEKLGLSKEDGESSRKTLHRFGLFQSVMSYAIWRLKVWKCISEFNPKVRNAGSDRVHVYPVKIANFAVH</sequence>
<dbReference type="EMBL" id="OX459119">
    <property type="protein sequence ID" value="CAI9095940.1"/>
    <property type="molecule type" value="Genomic_DNA"/>
</dbReference>
<organism evidence="1 2">
    <name type="scientific">Oldenlandia corymbosa var. corymbosa</name>
    <dbReference type="NCBI Taxonomy" id="529605"/>
    <lineage>
        <taxon>Eukaryota</taxon>
        <taxon>Viridiplantae</taxon>
        <taxon>Streptophyta</taxon>
        <taxon>Embryophyta</taxon>
        <taxon>Tracheophyta</taxon>
        <taxon>Spermatophyta</taxon>
        <taxon>Magnoliopsida</taxon>
        <taxon>eudicotyledons</taxon>
        <taxon>Gunneridae</taxon>
        <taxon>Pentapetalae</taxon>
        <taxon>asterids</taxon>
        <taxon>lamiids</taxon>
        <taxon>Gentianales</taxon>
        <taxon>Rubiaceae</taxon>
        <taxon>Rubioideae</taxon>
        <taxon>Spermacoceae</taxon>
        <taxon>Hedyotis-Oldenlandia complex</taxon>
        <taxon>Oldenlandia</taxon>
    </lineage>
</organism>
<accession>A0AAV1CLU0</accession>
<dbReference type="AlphaFoldDB" id="A0AAV1CLU0"/>
<dbReference type="SUPFAM" id="SSF53901">
    <property type="entry name" value="Thiolase-like"/>
    <property type="match status" value="1"/>
</dbReference>
<dbReference type="GO" id="GO:0006633">
    <property type="term" value="P:fatty acid biosynthetic process"/>
    <property type="evidence" value="ECO:0007669"/>
    <property type="project" value="InterPro"/>
</dbReference>